<dbReference type="SUPFAM" id="SSF51735">
    <property type="entry name" value="NAD(P)-binding Rossmann-fold domains"/>
    <property type="match status" value="1"/>
</dbReference>
<feature type="domain" description="Polysaccharide biosynthesis protein CapD-like" evidence="3">
    <location>
        <begin position="302"/>
        <end position="580"/>
    </location>
</feature>
<dbReference type="InterPro" id="IPR036291">
    <property type="entry name" value="NAD(P)-bd_dom_sf"/>
</dbReference>
<dbReference type="InterPro" id="IPR051203">
    <property type="entry name" value="Polysaccharide_Synthase-Rel"/>
</dbReference>
<feature type="transmembrane region" description="Helical" evidence="2">
    <location>
        <begin position="20"/>
        <end position="41"/>
    </location>
</feature>
<organism evidence="4 5">
    <name type="scientific">candidate division TA06 bacterium 34_109</name>
    <dbReference type="NCBI Taxonomy" id="1635277"/>
    <lineage>
        <taxon>Bacteria</taxon>
        <taxon>Bacteria division TA06</taxon>
    </lineage>
</organism>
<dbReference type="EMBL" id="LGGX01000004">
    <property type="protein sequence ID" value="KUK87499.1"/>
    <property type="molecule type" value="Genomic_DNA"/>
</dbReference>
<dbReference type="InterPro" id="IPR029063">
    <property type="entry name" value="SAM-dependent_MTases_sf"/>
</dbReference>
<keyword evidence="2" id="KW-0472">Membrane</keyword>
<dbReference type="AlphaFoldDB" id="A0A101I2Y8"/>
<evidence type="ECO:0000259" key="3">
    <source>
        <dbReference type="Pfam" id="PF02719"/>
    </source>
</evidence>
<gene>
    <name evidence="4" type="ORF">XE03_0666</name>
</gene>
<comment type="similarity">
    <text evidence="1">Belongs to the polysaccharide synthase family.</text>
</comment>
<dbReference type="Proteomes" id="UP000053467">
    <property type="component" value="Unassembled WGS sequence"/>
</dbReference>
<accession>A0A101I2Y8</accession>
<evidence type="ECO:0000256" key="2">
    <source>
        <dbReference type="SAM" id="Phobius"/>
    </source>
</evidence>
<dbReference type="Pfam" id="PF02719">
    <property type="entry name" value="Polysacc_synt_2"/>
    <property type="match status" value="1"/>
</dbReference>
<reference evidence="5" key="1">
    <citation type="journal article" date="2015" name="MBio">
        <title>Genome-Resolved Metagenomic Analysis Reveals Roles for Candidate Phyla and Other Microbial Community Members in Biogeochemical Transformations in Oil Reservoirs.</title>
        <authorList>
            <person name="Hu P."/>
            <person name="Tom L."/>
            <person name="Singh A."/>
            <person name="Thomas B.C."/>
            <person name="Baker B.J."/>
            <person name="Piceno Y.M."/>
            <person name="Andersen G.L."/>
            <person name="Banfield J.F."/>
        </authorList>
    </citation>
    <scope>NUCLEOTIDE SEQUENCE [LARGE SCALE GENOMIC DNA]</scope>
</reference>
<feature type="transmembrane region" description="Helical" evidence="2">
    <location>
        <begin position="61"/>
        <end position="79"/>
    </location>
</feature>
<dbReference type="SUPFAM" id="SSF53335">
    <property type="entry name" value="S-adenosyl-L-methionine-dependent methyltransferases"/>
    <property type="match status" value="1"/>
</dbReference>
<dbReference type="PANTHER" id="PTHR43318:SF1">
    <property type="entry name" value="POLYSACCHARIDE BIOSYNTHESIS PROTEIN EPSC-RELATED"/>
    <property type="match status" value="1"/>
</dbReference>
<keyword evidence="2" id="KW-0812">Transmembrane</keyword>
<proteinExistence type="inferred from homology"/>
<name>A0A101I2Y8_UNCT6</name>
<evidence type="ECO:0000256" key="1">
    <source>
        <dbReference type="ARBA" id="ARBA00007430"/>
    </source>
</evidence>
<feature type="transmembrane region" description="Helical" evidence="2">
    <location>
        <begin position="91"/>
        <end position="113"/>
    </location>
</feature>
<protein>
    <submittedName>
        <fullName evidence="4">Polysaccharide biosynthesis protein CapD</fullName>
    </submittedName>
</protein>
<feature type="transmembrane region" description="Helical" evidence="2">
    <location>
        <begin position="125"/>
        <end position="143"/>
    </location>
</feature>
<comment type="caution">
    <text evidence="4">The sequence shown here is derived from an EMBL/GenBank/DDBJ whole genome shotgun (WGS) entry which is preliminary data.</text>
</comment>
<dbReference type="PATRIC" id="fig|1635277.3.peg.1670"/>
<dbReference type="Gene3D" id="3.40.50.720">
    <property type="entry name" value="NAD(P)-binding Rossmann-like Domain"/>
    <property type="match status" value="2"/>
</dbReference>
<dbReference type="Pfam" id="PF13727">
    <property type="entry name" value="CoA_binding_3"/>
    <property type="match status" value="1"/>
</dbReference>
<dbReference type="InterPro" id="IPR003869">
    <property type="entry name" value="Polysac_CapD-like"/>
</dbReference>
<keyword evidence="2" id="KW-1133">Transmembrane helix</keyword>
<dbReference type="PANTHER" id="PTHR43318">
    <property type="entry name" value="UDP-N-ACETYLGLUCOSAMINE 4,6-DEHYDRATASE"/>
    <property type="match status" value="1"/>
</dbReference>
<dbReference type="CDD" id="cd05237">
    <property type="entry name" value="UDP_invert_4-6DH_SDR_e"/>
    <property type="match status" value="1"/>
</dbReference>
<sequence length="621" mass="71873">MSIKNLKSFLKENLFRPNYFKRAIFFVFFDFILFTFSYFISFSLRFSIGEVFSNFHLYIKFFPIFIFSKILFLLIFDIYSFNWRYFSFNDALKVVFSLTISQIISFYISLIFLKKEILSFLPRSVFFLDYFLSLWFLLTLRSLKRFYISFQGKRGIEKRKKIIIYGAGDAGEQIARDMLSRKSDYNPILFIDDDPKKKGNTIHGLKVVGSLDNIKSVMKENGCYTVLIAIPSMDSENLRRIYQSLEKSGCKEIKILPSMDSIVDGKVSSKDVKNIDITDLLGREKVTYDLDLICEYLKGENVLVTGAAGSIGSEIVNQVVKFNASKIYALDINETELFYLKERMKRKYSKEIEMVLADVRDFDLLEKLIEKEKISFLFHTAALKHVPICENFPYEAVKTNILGTFNLVKAAKGKVKKFLYISTDKAVKPKSVMGATKRIGEIIVISQKDPKTKFFSVRFGNVLGSRGSVIPIFEEQIKNGGPLTVTDKNMTRYFMTIQEAVTLCLEATGIAEGGETFMLDMGKPVKINDVAENIIRMYGYTPHKDIKIVYTGIRKGEKLHEELYSEDDKIEKTRFEKIYKLVFFNDKIEEQNVEKMVEDFKDSDGKVIDILKSYIKDFKYE</sequence>
<evidence type="ECO:0000313" key="5">
    <source>
        <dbReference type="Proteomes" id="UP000053467"/>
    </source>
</evidence>
<evidence type="ECO:0000313" key="4">
    <source>
        <dbReference type="EMBL" id="KUK87499.1"/>
    </source>
</evidence>